<keyword evidence="1 4" id="KW-0808">Transferase</keyword>
<protein>
    <submittedName>
        <fullName evidence="4">GNAT family N-acetyltransferase</fullName>
        <ecNumber evidence="4">2.3.1.-</ecNumber>
    </submittedName>
</protein>
<dbReference type="InterPro" id="IPR050832">
    <property type="entry name" value="Bact_Acetyltransf"/>
</dbReference>
<feature type="domain" description="N-acetyltransferase" evidence="3">
    <location>
        <begin position="5"/>
        <end position="167"/>
    </location>
</feature>
<dbReference type="EC" id="2.3.1.-" evidence="4"/>
<dbReference type="SUPFAM" id="SSF55729">
    <property type="entry name" value="Acyl-CoA N-acyltransferases (Nat)"/>
    <property type="match status" value="1"/>
</dbReference>
<sequence length="170" mass="19594">MSAELVIRFAEPEDLATIGYLAQQIWPVTYKEILTEDQIRYMMELSYSPASLQKQLLQQKHRFVLAELEEEPLGFASFSAQDSGVYKLHKIYVHPDSQGKGLGKALISFVADQAKEEGGNSLQLNVNRYNKAKDFYQHYGFRILREEDIDIGNNYFMNDYIMELPLETAD</sequence>
<evidence type="ECO:0000259" key="3">
    <source>
        <dbReference type="PROSITE" id="PS51186"/>
    </source>
</evidence>
<gene>
    <name evidence="4" type="ORF">P0Y53_16805</name>
</gene>
<dbReference type="AlphaFoldDB" id="A0AAJ5WP24"/>
<evidence type="ECO:0000256" key="2">
    <source>
        <dbReference type="ARBA" id="ARBA00023315"/>
    </source>
</evidence>
<reference evidence="4" key="1">
    <citation type="submission" date="2023-03" db="EMBL/GenBank/DDBJ databases">
        <title>Andean soil-derived lignocellulolytic bacterial consortium as a source of novel taxa and putative plastic-active enzymes.</title>
        <authorList>
            <person name="Diaz-Garcia L."/>
            <person name="Chuvochina M."/>
            <person name="Feuerriegel G."/>
            <person name="Bunk B."/>
            <person name="Sproer C."/>
            <person name="Streit W.R."/>
            <person name="Rodriguez L.M."/>
            <person name="Overmann J."/>
            <person name="Jimenez D.J."/>
        </authorList>
    </citation>
    <scope>NUCLEOTIDE SEQUENCE</scope>
    <source>
        <strain evidence="4">MAG 7</strain>
    </source>
</reference>
<dbReference type="InterPro" id="IPR000182">
    <property type="entry name" value="GNAT_dom"/>
</dbReference>
<proteinExistence type="predicted"/>
<dbReference type="Proteomes" id="UP001220610">
    <property type="component" value="Chromosome"/>
</dbReference>
<dbReference type="GO" id="GO:0016747">
    <property type="term" value="F:acyltransferase activity, transferring groups other than amino-acyl groups"/>
    <property type="evidence" value="ECO:0007669"/>
    <property type="project" value="InterPro"/>
</dbReference>
<evidence type="ECO:0000256" key="1">
    <source>
        <dbReference type="ARBA" id="ARBA00022679"/>
    </source>
</evidence>
<dbReference type="Gene3D" id="3.40.630.30">
    <property type="match status" value="1"/>
</dbReference>
<keyword evidence="2 4" id="KW-0012">Acyltransferase</keyword>
<organism evidence="4 5">
    <name type="scientific">Candidatus Pseudobacter hemicellulosilyticus</name>
    <dbReference type="NCBI Taxonomy" id="3121375"/>
    <lineage>
        <taxon>Bacteria</taxon>
        <taxon>Pseudomonadati</taxon>
        <taxon>Bacteroidota</taxon>
        <taxon>Chitinophagia</taxon>
        <taxon>Chitinophagales</taxon>
        <taxon>Chitinophagaceae</taxon>
        <taxon>Pseudobacter</taxon>
    </lineage>
</organism>
<dbReference type="PROSITE" id="PS51186">
    <property type="entry name" value="GNAT"/>
    <property type="match status" value="1"/>
</dbReference>
<dbReference type="EMBL" id="CP119311">
    <property type="protein sequence ID" value="WEK34150.1"/>
    <property type="molecule type" value="Genomic_DNA"/>
</dbReference>
<dbReference type="Pfam" id="PF13673">
    <property type="entry name" value="Acetyltransf_10"/>
    <property type="match status" value="1"/>
</dbReference>
<dbReference type="CDD" id="cd04301">
    <property type="entry name" value="NAT_SF"/>
    <property type="match status" value="1"/>
</dbReference>
<dbReference type="PANTHER" id="PTHR43877">
    <property type="entry name" value="AMINOALKYLPHOSPHONATE N-ACETYLTRANSFERASE-RELATED-RELATED"/>
    <property type="match status" value="1"/>
</dbReference>
<dbReference type="InterPro" id="IPR016181">
    <property type="entry name" value="Acyl_CoA_acyltransferase"/>
</dbReference>
<accession>A0AAJ5WP24</accession>
<evidence type="ECO:0000313" key="4">
    <source>
        <dbReference type="EMBL" id="WEK34150.1"/>
    </source>
</evidence>
<evidence type="ECO:0000313" key="5">
    <source>
        <dbReference type="Proteomes" id="UP001220610"/>
    </source>
</evidence>
<name>A0AAJ5WP24_9BACT</name>